<feature type="transmembrane region" description="Helical" evidence="1">
    <location>
        <begin position="46"/>
        <end position="68"/>
    </location>
</feature>
<keyword evidence="1" id="KW-0812">Transmembrane</keyword>
<keyword evidence="1" id="KW-0472">Membrane</keyword>
<evidence type="ECO:0000313" key="2">
    <source>
        <dbReference type="EMBL" id="EEF68385.1"/>
    </source>
</evidence>
<protein>
    <submittedName>
        <fullName evidence="2">Uncharacterized protein</fullName>
    </submittedName>
</protein>
<dbReference type="AlphaFoldDB" id="B9Y6G2"/>
<reference evidence="2 3" key="2">
    <citation type="submission" date="2009-02" db="EMBL/GenBank/DDBJ databases">
        <title>Draft genome sequence of Holdemania filiformis DSM 12042.</title>
        <authorList>
            <person name="Sudarsanam P."/>
            <person name="Ley R."/>
            <person name="Guruge J."/>
            <person name="Turnbaugh P.J."/>
            <person name="Mahowald M."/>
            <person name="Liep D."/>
            <person name="Gordon J."/>
        </authorList>
    </citation>
    <scope>NUCLEOTIDE SEQUENCE [LARGE SCALE GENOMIC DNA]</scope>
    <source>
        <strain evidence="2 3">DSM 12042</strain>
    </source>
</reference>
<dbReference type="HOGENOM" id="CLU_2553643_0_0_9"/>
<sequence length="82" mass="9683">MAKVNPIQALVEFFTAKVWTMSVLLSIIQVITIFQSLNNLLNKKIFVSFSFLNLFIGFCIRLMWMLLFHKISRILYERVNLL</sequence>
<organism evidence="2 3">
    <name type="scientific">Holdemania filiformis DSM 12042</name>
    <dbReference type="NCBI Taxonomy" id="545696"/>
    <lineage>
        <taxon>Bacteria</taxon>
        <taxon>Bacillati</taxon>
        <taxon>Bacillota</taxon>
        <taxon>Erysipelotrichia</taxon>
        <taxon>Erysipelotrichales</taxon>
        <taxon>Erysipelotrichaceae</taxon>
        <taxon>Holdemania</taxon>
    </lineage>
</organism>
<dbReference type="EMBL" id="ACCF01000082">
    <property type="protein sequence ID" value="EEF68385.1"/>
    <property type="molecule type" value="Genomic_DNA"/>
</dbReference>
<dbReference type="Proteomes" id="UP000005950">
    <property type="component" value="Unassembled WGS sequence"/>
</dbReference>
<proteinExistence type="predicted"/>
<comment type="caution">
    <text evidence="2">The sequence shown here is derived from an EMBL/GenBank/DDBJ whole genome shotgun (WGS) entry which is preliminary data.</text>
</comment>
<feature type="transmembrane region" description="Helical" evidence="1">
    <location>
        <begin position="12"/>
        <end position="34"/>
    </location>
</feature>
<accession>B9Y6G2</accession>
<gene>
    <name evidence="2" type="ORF">HOLDEFILI_01394</name>
</gene>
<evidence type="ECO:0000256" key="1">
    <source>
        <dbReference type="SAM" id="Phobius"/>
    </source>
</evidence>
<keyword evidence="1" id="KW-1133">Transmembrane helix</keyword>
<name>B9Y6G2_9FIRM</name>
<dbReference type="STRING" id="545696.HOLDEFILI_01394"/>
<reference evidence="2 3" key="1">
    <citation type="submission" date="2008-12" db="EMBL/GenBank/DDBJ databases">
        <authorList>
            <person name="Fulton L."/>
            <person name="Clifton S."/>
            <person name="Fulton B."/>
            <person name="Xu J."/>
            <person name="Minx P."/>
            <person name="Pepin K.H."/>
            <person name="Johnson M."/>
            <person name="Bhonagiri V."/>
            <person name="Nash W.E."/>
            <person name="Mardis E.R."/>
            <person name="Wilson R.K."/>
        </authorList>
    </citation>
    <scope>NUCLEOTIDE SEQUENCE [LARGE SCALE GENOMIC DNA]</scope>
    <source>
        <strain evidence="2 3">DSM 12042</strain>
    </source>
</reference>
<evidence type="ECO:0000313" key="3">
    <source>
        <dbReference type="Proteomes" id="UP000005950"/>
    </source>
</evidence>